<keyword evidence="2" id="KW-0378">Hydrolase</keyword>
<organism evidence="2 3">
    <name type="scientific">Thiohalocapsa halophila</name>
    <dbReference type="NCBI Taxonomy" id="69359"/>
    <lineage>
        <taxon>Bacteria</taxon>
        <taxon>Pseudomonadati</taxon>
        <taxon>Pseudomonadota</taxon>
        <taxon>Gammaproteobacteria</taxon>
        <taxon>Chromatiales</taxon>
        <taxon>Chromatiaceae</taxon>
        <taxon>Thiohalocapsa</taxon>
    </lineage>
</organism>
<evidence type="ECO:0000313" key="3">
    <source>
        <dbReference type="Proteomes" id="UP000748752"/>
    </source>
</evidence>
<keyword evidence="2" id="KW-0547">Nucleotide-binding</keyword>
<dbReference type="SUPFAM" id="SSF52540">
    <property type="entry name" value="P-loop containing nucleoside triphosphate hydrolases"/>
    <property type="match status" value="1"/>
</dbReference>
<keyword evidence="2" id="KW-0067">ATP-binding</keyword>
<dbReference type="Pfam" id="PF18766">
    <property type="entry name" value="SWI2_SNF2"/>
    <property type="match status" value="1"/>
</dbReference>
<evidence type="ECO:0000313" key="2">
    <source>
        <dbReference type="EMBL" id="MBK1631839.1"/>
    </source>
</evidence>
<dbReference type="Proteomes" id="UP000748752">
    <property type="component" value="Unassembled WGS sequence"/>
</dbReference>
<comment type="caution">
    <text evidence="2">The sequence shown here is derived from an EMBL/GenBank/DDBJ whole genome shotgun (WGS) entry which is preliminary data.</text>
</comment>
<accession>A0ABS1CK36</accession>
<dbReference type="Pfam" id="PF22679">
    <property type="entry name" value="T1R_D3-like"/>
    <property type="match status" value="1"/>
</dbReference>
<dbReference type="Gene3D" id="3.90.1570.50">
    <property type="match status" value="1"/>
</dbReference>
<dbReference type="GO" id="GO:0004386">
    <property type="term" value="F:helicase activity"/>
    <property type="evidence" value="ECO:0007669"/>
    <property type="project" value="UniProtKB-KW"/>
</dbReference>
<dbReference type="InterPro" id="IPR040980">
    <property type="entry name" value="SWI2_SNF2"/>
</dbReference>
<reference evidence="2 3" key="1">
    <citation type="journal article" date="2020" name="Microorganisms">
        <title>Osmotic Adaptation and Compatible Solute Biosynthesis of Phototrophic Bacteria as Revealed from Genome Analyses.</title>
        <authorList>
            <person name="Imhoff J.F."/>
            <person name="Rahn T."/>
            <person name="Kunzel S."/>
            <person name="Keller A."/>
            <person name="Neulinger S.C."/>
        </authorList>
    </citation>
    <scope>NUCLEOTIDE SEQUENCE [LARGE SCALE GENOMIC DNA]</scope>
    <source>
        <strain evidence="2 3">DSM 6210</strain>
    </source>
</reference>
<dbReference type="InterPro" id="IPR007409">
    <property type="entry name" value="Restrct_endonuc_type1_HsdR_N"/>
</dbReference>
<name>A0ABS1CK36_9GAMM</name>
<dbReference type="InterPro" id="IPR055180">
    <property type="entry name" value="HsdR_RecA-like_helicase_dom_2"/>
</dbReference>
<dbReference type="PANTHER" id="PTHR42927">
    <property type="entry name" value="HELICASE SUPERFAMILY 1 AND 2 DOMAIN-CONTAINING PROTEIN"/>
    <property type="match status" value="1"/>
</dbReference>
<dbReference type="Pfam" id="PF04313">
    <property type="entry name" value="HSDR_N"/>
    <property type="match status" value="1"/>
</dbReference>
<keyword evidence="2" id="KW-0347">Helicase</keyword>
<protein>
    <submittedName>
        <fullName evidence="2">DEAD/DEAH box helicase</fullName>
    </submittedName>
</protein>
<dbReference type="PROSITE" id="PS51192">
    <property type="entry name" value="HELICASE_ATP_BIND_1"/>
    <property type="match status" value="1"/>
</dbReference>
<feature type="domain" description="Helicase ATP-binding" evidence="1">
    <location>
        <begin position="305"/>
        <end position="498"/>
    </location>
</feature>
<keyword evidence="3" id="KW-1185">Reference proteome</keyword>
<evidence type="ECO:0000259" key="1">
    <source>
        <dbReference type="PROSITE" id="PS51192"/>
    </source>
</evidence>
<dbReference type="SMART" id="SM00487">
    <property type="entry name" value="DEXDc"/>
    <property type="match status" value="1"/>
</dbReference>
<sequence>MSSPYTAGIQREQVLQDHLIAQLVAGEGYRQRNPASDYDRSLAMDKALVLEFVQQTQPDAWAKLEAHYSASAEDTFFTQLAKALKDRGLLDVLRQGIKIVPGIQFALYYFQPASSLEPKRVAEYEANILSVMKEVAYSCREGKGHDNRIDIVLFVNGLPVATLEAKNLLTGTTFKHAEKQYREDRSPAGEPLLTFKRGALVHFAFDEDNCSMTTRLANGKTHFLPFNRGRDGGAGNPDIDGEFRVAYLYRSGTDAGVGGKAVFSREVLLDVIGRFMLLEASGKQETLIFPRFQQLDAVRKLSAHAQAFGPGHNYLIQHSAGSGKSNTIGWLAHHAINLHNADDEPVFNTVVIVTDRVILDRQLQDTVAQFEQTQGVVKKIDGTSRQLKEAIAKGARIIITTIQKFSTDHLKALSGQGGRTFAVIVDEAHSSQSGKSAQAMTDALTREAGSSDEIEDLIAAYQKSRGPQPNISFFAFTATPRNVTLERFGTQGEDGLPHPFHLYSMRQAIEEGFILDVLQHYSTYSAYYQLEKAIEDDPRLSSRKGQQRVARYANLHETAISQKAEIIVEHFRRHVQPMLNGQAKAMIVTSSREHALRYYFGIRDYLKQQGYSDLKALVAFSGELTHNGETFTEAALNGFSETELRGRFDGFKKDGTPYPETYQLLIVAEKYQTGFDQPKLCAMYVDRKLAGLQAVQTLSRLNRTYSATVGPGKDATDILDFRNTIEEIQDAFRPYYEVTALEANSDPNLVYDLEGRLFKFGYLDRAEIERFAQTFYQGKLGVTDRARLEGLVRAAVQRFEADDDEGRQEEFRQLLKSYMRFYSFIAQVMALEDTGLEKLYSYGAWLVRLLPNREVPPDIEITDDMLKLQAFKTEKQEEGSASLGVGETAALYAITEFGAKPYTEDEQKELSEIVRAFNDRHGTDFSEEDMLRFERVNRDLLSDDMTAMLRNNPPDVVYGAFAQAFFQGAIQMFQKDNEMRNIVMTDPDAREKATRHFFNRALREVHEGAAS</sequence>
<dbReference type="EMBL" id="NRRV01000033">
    <property type="protein sequence ID" value="MBK1631839.1"/>
    <property type="molecule type" value="Genomic_DNA"/>
</dbReference>
<dbReference type="InterPro" id="IPR027417">
    <property type="entry name" value="P-loop_NTPase"/>
</dbReference>
<dbReference type="InterPro" id="IPR014001">
    <property type="entry name" value="Helicase_ATP-bd"/>
</dbReference>
<gene>
    <name evidence="2" type="ORF">CKO31_14055</name>
</gene>
<dbReference type="PANTHER" id="PTHR42927:SF1">
    <property type="entry name" value="HELICASE SUPERFAMILY 1 AND 2 DOMAIN-CONTAINING PROTEIN"/>
    <property type="match status" value="1"/>
</dbReference>
<dbReference type="Gene3D" id="3.40.50.300">
    <property type="entry name" value="P-loop containing nucleotide triphosphate hydrolases"/>
    <property type="match status" value="2"/>
</dbReference>
<proteinExistence type="predicted"/>